<sequence length="490" mass="56627">MDSQRTSETTICADKETSSVVQSTEHDGDDSDRNSKCVRERVLKEVGLTSTMFIGPALPPQSDTGKSDIDDSLSEFYKELEEISTPDGAIGNPGIEPPTPPKTANSRNTQDRSQEKSRHMSNSEDMDGHQKRGGQKTPWPHWYQNEPYYNRRVKPGLEQSSDRAAASQNRWHYPQHLNSPSHPRFHRPPFHPPPPPPSRFPNPKNLPPHLNSNWRDQCISDQYHRGEPHFSTFPTFPPPNVCSHPSQGIQGDSKHPLDRDERVFVQTENVNLRWHRDRKEEWFHLGKDCDWRQTYETENKQWEQQHPRLPPDNTHSYCSSLVLILMRGLPGSGKSTLARELLSTGPSGLILSADDYFSNKDGYRYESGLLGAAHEWNQNRARDAMHHGRSPIIIDNTNIQAWEMKPYVEMALEQGYEVQFCEPDTSWKFDPYELEKRNTHGVPQDKIAQMLDRYTFPVSIDMVMRSREPHHVNQRHRPEHLHTMTNRAFQ</sequence>
<dbReference type="Gene3D" id="3.40.50.300">
    <property type="entry name" value="P-loop containing nucleotide triphosphate hydrolases"/>
    <property type="match status" value="1"/>
</dbReference>
<dbReference type="GO" id="GO:0000122">
    <property type="term" value="P:negative regulation of transcription by RNA polymerase II"/>
    <property type="evidence" value="ECO:0007669"/>
    <property type="project" value="TreeGrafter"/>
</dbReference>
<comment type="caution">
    <text evidence="2">The sequence shown here is derived from an EMBL/GenBank/DDBJ whole genome shotgun (WGS) entry which is preliminary data.</text>
</comment>
<dbReference type="InterPro" id="IPR027417">
    <property type="entry name" value="P-loop_NTPase"/>
</dbReference>
<feature type="compositionally biased region" description="Pro residues" evidence="1">
    <location>
        <begin position="190"/>
        <end position="206"/>
    </location>
</feature>
<dbReference type="AlphaFoldDB" id="A0AA88SR40"/>
<dbReference type="SUPFAM" id="SSF52540">
    <property type="entry name" value="P-loop containing nucleoside triphosphate hydrolases"/>
    <property type="match status" value="1"/>
</dbReference>
<evidence type="ECO:0008006" key="4">
    <source>
        <dbReference type="Google" id="ProtNLM"/>
    </source>
</evidence>
<feature type="compositionally biased region" description="Basic and acidic residues" evidence="1">
    <location>
        <begin position="109"/>
        <end position="130"/>
    </location>
</feature>
<evidence type="ECO:0000256" key="1">
    <source>
        <dbReference type="SAM" id="MobiDB-lite"/>
    </source>
</evidence>
<dbReference type="InterPro" id="IPR026302">
    <property type="entry name" value="NEDD4-bd_p2"/>
</dbReference>
<feature type="compositionally biased region" description="Polar residues" evidence="1">
    <location>
        <begin position="1"/>
        <end position="10"/>
    </location>
</feature>
<proteinExistence type="predicted"/>
<dbReference type="GO" id="GO:0003714">
    <property type="term" value="F:transcription corepressor activity"/>
    <property type="evidence" value="ECO:0007669"/>
    <property type="project" value="TreeGrafter"/>
</dbReference>
<name>A0AA88SR40_CHASR</name>
<dbReference type="GO" id="GO:0005634">
    <property type="term" value="C:nucleus"/>
    <property type="evidence" value="ECO:0007669"/>
    <property type="project" value="TreeGrafter"/>
</dbReference>
<feature type="compositionally biased region" description="Basic and acidic residues" evidence="1">
    <location>
        <begin position="31"/>
        <end position="44"/>
    </location>
</feature>
<organism evidence="2 3">
    <name type="scientific">Channa striata</name>
    <name type="common">Snakehead murrel</name>
    <name type="synonym">Ophicephalus striatus</name>
    <dbReference type="NCBI Taxonomy" id="64152"/>
    <lineage>
        <taxon>Eukaryota</taxon>
        <taxon>Metazoa</taxon>
        <taxon>Chordata</taxon>
        <taxon>Craniata</taxon>
        <taxon>Vertebrata</taxon>
        <taxon>Euteleostomi</taxon>
        <taxon>Actinopterygii</taxon>
        <taxon>Neopterygii</taxon>
        <taxon>Teleostei</taxon>
        <taxon>Neoteleostei</taxon>
        <taxon>Acanthomorphata</taxon>
        <taxon>Anabantaria</taxon>
        <taxon>Anabantiformes</taxon>
        <taxon>Channoidei</taxon>
        <taxon>Channidae</taxon>
        <taxon>Channa</taxon>
    </lineage>
</organism>
<evidence type="ECO:0000313" key="2">
    <source>
        <dbReference type="EMBL" id="KAK2846744.1"/>
    </source>
</evidence>
<feature type="region of interest" description="Disordered" evidence="1">
    <location>
        <begin position="470"/>
        <end position="490"/>
    </location>
</feature>
<feature type="region of interest" description="Disordered" evidence="1">
    <location>
        <begin position="1"/>
        <end position="143"/>
    </location>
</feature>
<dbReference type="Proteomes" id="UP001187415">
    <property type="component" value="Unassembled WGS sequence"/>
</dbReference>
<gene>
    <name evidence="2" type="ORF">Q5P01_009743</name>
</gene>
<dbReference type="Pfam" id="PF13671">
    <property type="entry name" value="AAA_33"/>
    <property type="match status" value="1"/>
</dbReference>
<keyword evidence="3" id="KW-1185">Reference proteome</keyword>
<dbReference type="PANTHER" id="PTHR13308">
    <property type="entry name" value="NEDD4-BINDING PROTEIN 2-LIKE 1"/>
    <property type="match status" value="1"/>
</dbReference>
<dbReference type="EMBL" id="JAUPFM010000007">
    <property type="protein sequence ID" value="KAK2846744.1"/>
    <property type="molecule type" value="Genomic_DNA"/>
</dbReference>
<feature type="region of interest" description="Disordered" evidence="1">
    <location>
        <begin position="157"/>
        <end position="214"/>
    </location>
</feature>
<dbReference type="PANTHER" id="PTHR13308:SF23">
    <property type="entry name" value="NEDD4-BINDING PROTEIN 2-LIKE 2"/>
    <property type="match status" value="1"/>
</dbReference>
<evidence type="ECO:0000313" key="3">
    <source>
        <dbReference type="Proteomes" id="UP001187415"/>
    </source>
</evidence>
<reference evidence="2" key="1">
    <citation type="submission" date="2023-07" db="EMBL/GenBank/DDBJ databases">
        <title>Chromosome-level Genome Assembly of Striped Snakehead (Channa striata).</title>
        <authorList>
            <person name="Liu H."/>
        </authorList>
    </citation>
    <scope>NUCLEOTIDE SEQUENCE</scope>
    <source>
        <strain evidence="2">Gz</strain>
        <tissue evidence="2">Muscle</tissue>
    </source>
</reference>
<accession>A0AA88SR40</accession>
<protein>
    <recommendedName>
        <fullName evidence="4">NEDD4-binding protein 2-like 2</fullName>
    </recommendedName>
</protein>